<sequence>MAIEGYVWRKNEWDLPSWTTTETEDFDVIIVTTATSYPEDSDMPTDSVETTFMASPTQSSYDSDSDDDDTQTGPPSTWPVGPPTSRLHPPWGPAAQMTWQTSTSTTPTTTTPYAEAQETLSSSVTDSPLATDTDTDTVSSSPISPHAGRPPGWGSEKHANNAPLYAAAAVVPIVLLVIIGVVTVVCLRRRRKRRVEAAVGTVAEEMKMQPHQDVVQAYIAPLAPSPPVVSVSRAYTASPNHLPPTSTSSEFQPIILGPIGSSSNGAYLTGMDTSDMVSINSNSQGLGNPFSDNSSLTEPPPPYRPHSSAPPSFTTNSRHSSLRAPATPHIIERSPFDDPDNDTVSEVSGPALGRDDDTVSMMSDMSYQREPYSRRYSP</sequence>
<organism evidence="3 4">
    <name type="scientific">Stemphylium lycopersici</name>
    <name type="common">Tomato gray leaf spot disease fungus</name>
    <name type="synonym">Thyrospora lycopersici</name>
    <dbReference type="NCBI Taxonomy" id="183478"/>
    <lineage>
        <taxon>Eukaryota</taxon>
        <taxon>Fungi</taxon>
        <taxon>Dikarya</taxon>
        <taxon>Ascomycota</taxon>
        <taxon>Pezizomycotina</taxon>
        <taxon>Dothideomycetes</taxon>
        <taxon>Pleosporomycetidae</taxon>
        <taxon>Pleosporales</taxon>
        <taxon>Pleosporineae</taxon>
        <taxon>Pleosporaceae</taxon>
        <taxon>Stemphylium</taxon>
    </lineage>
</organism>
<feature type="region of interest" description="Disordered" evidence="1">
    <location>
        <begin position="35"/>
        <end position="155"/>
    </location>
</feature>
<dbReference type="AlphaFoldDB" id="A0A364N4E1"/>
<keyword evidence="4" id="KW-1185">Reference proteome</keyword>
<feature type="transmembrane region" description="Helical" evidence="2">
    <location>
        <begin position="164"/>
        <end position="187"/>
    </location>
</feature>
<evidence type="ECO:0000256" key="2">
    <source>
        <dbReference type="SAM" id="Phobius"/>
    </source>
</evidence>
<evidence type="ECO:0000256" key="1">
    <source>
        <dbReference type="SAM" id="MobiDB-lite"/>
    </source>
</evidence>
<keyword evidence="2" id="KW-0812">Transmembrane</keyword>
<feature type="compositionally biased region" description="Low complexity" evidence="1">
    <location>
        <begin position="101"/>
        <end position="112"/>
    </location>
</feature>
<accession>A0A364N4E1</accession>
<protein>
    <submittedName>
        <fullName evidence="3">Uncharacterized protein</fullName>
    </submittedName>
</protein>
<name>A0A364N4E1_STELY</name>
<proteinExistence type="predicted"/>
<dbReference type="STRING" id="183478.A0A364N4E1"/>
<dbReference type="Proteomes" id="UP000249619">
    <property type="component" value="Unassembled WGS sequence"/>
</dbReference>
<keyword evidence="2" id="KW-0472">Membrane</keyword>
<keyword evidence="2" id="KW-1133">Transmembrane helix</keyword>
<gene>
    <name evidence="3" type="ORF">DDE83_004613</name>
</gene>
<feature type="compositionally biased region" description="Polar residues" evidence="1">
    <location>
        <begin position="118"/>
        <end position="130"/>
    </location>
</feature>
<feature type="region of interest" description="Disordered" evidence="1">
    <location>
        <begin position="278"/>
        <end position="378"/>
    </location>
</feature>
<evidence type="ECO:0000313" key="4">
    <source>
        <dbReference type="Proteomes" id="UP000249619"/>
    </source>
</evidence>
<evidence type="ECO:0000313" key="3">
    <source>
        <dbReference type="EMBL" id="RAR11358.1"/>
    </source>
</evidence>
<comment type="caution">
    <text evidence="3">The sequence shown here is derived from an EMBL/GenBank/DDBJ whole genome shotgun (WGS) entry which is preliminary data.</text>
</comment>
<feature type="compositionally biased region" description="Polar residues" evidence="1">
    <location>
        <begin position="278"/>
        <end position="297"/>
    </location>
</feature>
<reference evidence="4" key="1">
    <citation type="submission" date="2018-05" db="EMBL/GenBank/DDBJ databases">
        <title>Draft genome sequence of Stemphylium lycopersici strain CIDEFI 213.</title>
        <authorList>
            <person name="Medina R."/>
            <person name="Franco M.E.E."/>
            <person name="Lucentini C.G."/>
            <person name="Saparrat M.C.N."/>
            <person name="Balatti P.A."/>
        </authorList>
    </citation>
    <scope>NUCLEOTIDE SEQUENCE [LARGE SCALE GENOMIC DNA]</scope>
    <source>
        <strain evidence="4">CIDEFI 213</strain>
    </source>
</reference>
<dbReference type="EMBL" id="QGDH01000058">
    <property type="protein sequence ID" value="RAR11358.1"/>
    <property type="molecule type" value="Genomic_DNA"/>
</dbReference>